<dbReference type="AlphaFoldDB" id="A0AA36H2E9"/>
<dbReference type="EMBL" id="CATQJL010000305">
    <property type="protein sequence ID" value="CAJ0602487.1"/>
    <property type="molecule type" value="Genomic_DNA"/>
</dbReference>
<reference evidence="2" key="1">
    <citation type="submission" date="2023-07" db="EMBL/GenBank/DDBJ databases">
        <authorList>
            <consortium name="CYATHOMIX"/>
        </authorList>
    </citation>
    <scope>NUCLEOTIDE SEQUENCE</scope>
    <source>
        <strain evidence="2">N/A</strain>
    </source>
</reference>
<organism evidence="2 3">
    <name type="scientific">Cylicocyclus nassatus</name>
    <name type="common">Nematode worm</name>
    <dbReference type="NCBI Taxonomy" id="53992"/>
    <lineage>
        <taxon>Eukaryota</taxon>
        <taxon>Metazoa</taxon>
        <taxon>Ecdysozoa</taxon>
        <taxon>Nematoda</taxon>
        <taxon>Chromadorea</taxon>
        <taxon>Rhabditida</taxon>
        <taxon>Rhabditina</taxon>
        <taxon>Rhabditomorpha</taxon>
        <taxon>Strongyloidea</taxon>
        <taxon>Strongylidae</taxon>
        <taxon>Cylicocyclus</taxon>
    </lineage>
</organism>
<keyword evidence="1" id="KW-0732">Signal</keyword>
<evidence type="ECO:0000313" key="2">
    <source>
        <dbReference type="EMBL" id="CAJ0602487.1"/>
    </source>
</evidence>
<dbReference type="Proteomes" id="UP001176961">
    <property type="component" value="Unassembled WGS sequence"/>
</dbReference>
<protein>
    <submittedName>
        <fullName evidence="2">Uncharacterized protein</fullName>
    </submittedName>
</protein>
<evidence type="ECO:0000313" key="3">
    <source>
        <dbReference type="Proteomes" id="UP001176961"/>
    </source>
</evidence>
<comment type="caution">
    <text evidence="2">The sequence shown here is derived from an EMBL/GenBank/DDBJ whole genome shotgun (WGS) entry which is preliminary data.</text>
</comment>
<gene>
    <name evidence="2" type="ORF">CYNAS_LOCUS14470</name>
</gene>
<accession>A0AA36H2E9</accession>
<feature type="signal peptide" evidence="1">
    <location>
        <begin position="1"/>
        <end position="23"/>
    </location>
</feature>
<keyword evidence="3" id="KW-1185">Reference proteome</keyword>
<sequence>MKERDSAWFHAFTILSLLLPAQLDNCPTMGMSAYILVTISSGLDYEGFVALLTFYSKLVPDHESIRYKFNFGTNRSATIETANLEQEIQSWIDDQEQMEAFWKSARTNSSDFIQFDNPEAPLCAVIRSFSDIIANDNEHPATVAQKKQVVLMTDYLPVNVTAAMNTSTNENEQKLALVHELNVSEFTRFVNFPVYSATEDINMEEAKQAFQNALEFGDIPRKTELARLSFHDGI</sequence>
<evidence type="ECO:0000256" key="1">
    <source>
        <dbReference type="SAM" id="SignalP"/>
    </source>
</evidence>
<proteinExistence type="predicted"/>
<feature type="chain" id="PRO_5041430674" evidence="1">
    <location>
        <begin position="24"/>
        <end position="234"/>
    </location>
</feature>
<name>A0AA36H2E9_CYLNA</name>